<accession>A0A849SDA1</accession>
<evidence type="ECO:0000256" key="1">
    <source>
        <dbReference type="SAM" id="SignalP"/>
    </source>
</evidence>
<organism evidence="2 3">
    <name type="scientific">Eiseniibacteriota bacterium</name>
    <dbReference type="NCBI Taxonomy" id="2212470"/>
    <lineage>
        <taxon>Bacteria</taxon>
        <taxon>Candidatus Eiseniibacteriota</taxon>
    </lineage>
</organism>
<proteinExistence type="predicted"/>
<dbReference type="Proteomes" id="UP000580839">
    <property type="component" value="Unassembled WGS sequence"/>
</dbReference>
<name>A0A849SDA1_UNCEI</name>
<keyword evidence="1" id="KW-0732">Signal</keyword>
<evidence type="ECO:0000313" key="2">
    <source>
        <dbReference type="EMBL" id="NOT33698.1"/>
    </source>
</evidence>
<evidence type="ECO:0000313" key="3">
    <source>
        <dbReference type="Proteomes" id="UP000580839"/>
    </source>
</evidence>
<feature type="signal peptide" evidence="1">
    <location>
        <begin position="1"/>
        <end position="22"/>
    </location>
</feature>
<feature type="chain" id="PRO_5033048154" evidence="1">
    <location>
        <begin position="23"/>
        <end position="451"/>
    </location>
</feature>
<protein>
    <submittedName>
        <fullName evidence="2">Uncharacterized protein</fullName>
    </submittedName>
</protein>
<dbReference type="AlphaFoldDB" id="A0A849SDA1"/>
<sequence>MKKIATSLAVLALCGFAHNAMANGTFQPLPFSQNWSNIALITVNDDWSSVPGVIGFLGNHDLAGAVTAVDPQTLTTNVSVSDTVIANQAAPNTLTAGGVAEFDGIADPVVALNGSGTADAPYIILHINTGGFTGVNVSYNLRDIDASADNASMQVVLQYRLGVAGAWTNVAGSYVADASAGPSLTLSTPVSVALPAACDNQAQVQLRVMTTNAAGNDEWIGIDDISISGTPSGMPIGVNLGWNDCGTTVATSNRLFACNDNLTTHNLVGSFKLGYDIPDFVGVSGVVDVTTSGGSLPAWWQFGPGGCREGALSLGTVGALAGCVNPYSGGNQGGGFVLELGPAPDRFRVRFDWVRDTPAPVSGTALNSAFVLSMSSAGTVEEGFGICAGCNVPACMVLNALEISSLSLGRARIIENADVRNWASWQGGTGTCPGATDSRKSTWGAVKTRFR</sequence>
<comment type="caution">
    <text evidence="2">The sequence shown here is derived from an EMBL/GenBank/DDBJ whole genome shotgun (WGS) entry which is preliminary data.</text>
</comment>
<reference evidence="2 3" key="1">
    <citation type="submission" date="2020-04" db="EMBL/GenBank/DDBJ databases">
        <title>Metagenomic profiling of ammonia- and methane-oxidizing microorganisms in a Dutch drinking water treatment plant.</title>
        <authorList>
            <person name="Poghosyan L."/>
            <person name="Leucker S."/>
        </authorList>
    </citation>
    <scope>NUCLEOTIDE SEQUENCE [LARGE SCALE GENOMIC DNA]</scope>
    <source>
        <strain evidence="2">S-RSF-IL-03</strain>
    </source>
</reference>
<dbReference type="EMBL" id="JABFRW010000066">
    <property type="protein sequence ID" value="NOT33698.1"/>
    <property type="molecule type" value="Genomic_DNA"/>
</dbReference>
<gene>
    <name evidence="2" type="ORF">HOP12_05940</name>
</gene>